<dbReference type="PANTHER" id="PTHR43364">
    <property type="entry name" value="NADH-SPECIFIC METHYLGLYOXAL REDUCTASE-RELATED"/>
    <property type="match status" value="1"/>
</dbReference>
<dbReference type="SUPFAM" id="SSF51430">
    <property type="entry name" value="NAD(P)-linked oxidoreductase"/>
    <property type="match status" value="1"/>
</dbReference>
<organism evidence="5 6">
    <name type="scientific">Suillus fuscotomentosus</name>
    <dbReference type="NCBI Taxonomy" id="1912939"/>
    <lineage>
        <taxon>Eukaryota</taxon>
        <taxon>Fungi</taxon>
        <taxon>Dikarya</taxon>
        <taxon>Basidiomycota</taxon>
        <taxon>Agaricomycotina</taxon>
        <taxon>Agaricomycetes</taxon>
        <taxon>Agaricomycetidae</taxon>
        <taxon>Boletales</taxon>
        <taxon>Suillineae</taxon>
        <taxon>Suillaceae</taxon>
        <taxon>Suillus</taxon>
    </lineage>
</organism>
<evidence type="ECO:0000256" key="3">
    <source>
        <dbReference type="SAM" id="MobiDB-lite"/>
    </source>
</evidence>
<gene>
    <name evidence="5" type="ORF">F5891DRAFT_1003026</name>
</gene>
<sequence length="372" mass="41775">MSLYQLAPKPPTKLGIYRTLAPTAGVHVSPLALGAMSIGDKWHQYGMGAMDKQSSGGNFIDTANNYQDESSEEIIGEWAEKRGIRDQLVIATKYTTNFKRGSNEAQKVNFTGNNVKSMHLSVEASLRKLRTSYIDILYLHWWDFDTSVEEVMNGLHILVQQGKVLYLGISDTPAWIVSKANQYARDYGKTPFVIYQGMWNILERSFERDIIPMARAEGMALAPWNVLASGKFRTDEEEHRRRETGEKGREMFTASWERSENETKVSHALEKVAKEVGASHITAVAIAYLMQKTPYVFPLVGGRKVEHLHGNLEALDISLSPEQIKYLESILPFDPGFPTSMIGDGSSPTMLLAHTAHFEKVPRVEPIKPSKK</sequence>
<dbReference type="EMBL" id="JABBWK010000004">
    <property type="protein sequence ID" value="KAG1906618.1"/>
    <property type="molecule type" value="Genomic_DNA"/>
</dbReference>
<dbReference type="PANTHER" id="PTHR43364:SF2">
    <property type="entry name" value="ARYL-ALCOHOL DEHYDROGENASE AAD10-RELATED"/>
    <property type="match status" value="1"/>
</dbReference>
<dbReference type="GO" id="GO:0016491">
    <property type="term" value="F:oxidoreductase activity"/>
    <property type="evidence" value="ECO:0007669"/>
    <property type="project" value="UniProtKB-KW"/>
</dbReference>
<dbReference type="InterPro" id="IPR036812">
    <property type="entry name" value="NAD(P)_OxRdtase_dom_sf"/>
</dbReference>
<dbReference type="AlphaFoldDB" id="A0AAD4EKE9"/>
<comment type="similarity">
    <text evidence="2">Belongs to the aldo/keto reductase family. Aldo/keto reductase 2 subfamily.</text>
</comment>
<dbReference type="Gene3D" id="3.20.20.100">
    <property type="entry name" value="NADP-dependent oxidoreductase domain"/>
    <property type="match status" value="1"/>
</dbReference>
<proteinExistence type="inferred from homology"/>
<feature type="domain" description="NADP-dependent oxidoreductase" evidence="4">
    <location>
        <begin position="32"/>
        <end position="331"/>
    </location>
</feature>
<comment type="caution">
    <text evidence="5">The sequence shown here is derived from an EMBL/GenBank/DDBJ whole genome shotgun (WGS) entry which is preliminary data.</text>
</comment>
<accession>A0AAD4EKE9</accession>
<dbReference type="GeneID" id="64654578"/>
<feature type="region of interest" description="Disordered" evidence="3">
    <location>
        <begin position="236"/>
        <end position="257"/>
    </location>
</feature>
<feature type="compositionally biased region" description="Basic and acidic residues" evidence="3">
    <location>
        <begin position="236"/>
        <end position="250"/>
    </location>
</feature>
<dbReference type="Proteomes" id="UP001195769">
    <property type="component" value="Unassembled WGS sequence"/>
</dbReference>
<name>A0AAD4EKE9_9AGAM</name>
<dbReference type="InterPro" id="IPR023210">
    <property type="entry name" value="NADP_OxRdtase_dom"/>
</dbReference>
<dbReference type="Pfam" id="PF00248">
    <property type="entry name" value="Aldo_ket_red"/>
    <property type="match status" value="1"/>
</dbReference>
<protein>
    <submittedName>
        <fullName evidence="5">NADP-dependent oxidoreductase domain-containing protein</fullName>
    </submittedName>
</protein>
<evidence type="ECO:0000256" key="2">
    <source>
        <dbReference type="ARBA" id="ARBA00038157"/>
    </source>
</evidence>
<evidence type="ECO:0000259" key="4">
    <source>
        <dbReference type="Pfam" id="PF00248"/>
    </source>
</evidence>
<dbReference type="RefSeq" id="XP_041232193.1">
    <property type="nucleotide sequence ID" value="XM_041360280.1"/>
</dbReference>
<dbReference type="InterPro" id="IPR050523">
    <property type="entry name" value="AKR_Detox_Biosynth"/>
</dbReference>
<keyword evidence="1" id="KW-0560">Oxidoreductase</keyword>
<evidence type="ECO:0000313" key="6">
    <source>
        <dbReference type="Proteomes" id="UP001195769"/>
    </source>
</evidence>
<reference evidence="5" key="1">
    <citation type="journal article" date="2020" name="New Phytol.">
        <title>Comparative genomics reveals dynamic genome evolution in host specialist ectomycorrhizal fungi.</title>
        <authorList>
            <person name="Lofgren L.A."/>
            <person name="Nguyen N.H."/>
            <person name="Vilgalys R."/>
            <person name="Ruytinx J."/>
            <person name="Liao H.L."/>
            <person name="Branco S."/>
            <person name="Kuo A."/>
            <person name="LaButti K."/>
            <person name="Lipzen A."/>
            <person name="Andreopoulos W."/>
            <person name="Pangilinan J."/>
            <person name="Riley R."/>
            <person name="Hundley H."/>
            <person name="Na H."/>
            <person name="Barry K."/>
            <person name="Grigoriev I.V."/>
            <person name="Stajich J.E."/>
            <person name="Kennedy P.G."/>
        </authorList>
    </citation>
    <scope>NUCLEOTIDE SEQUENCE</scope>
    <source>
        <strain evidence="5">FC203</strain>
    </source>
</reference>
<evidence type="ECO:0000313" key="5">
    <source>
        <dbReference type="EMBL" id="KAG1906618.1"/>
    </source>
</evidence>
<evidence type="ECO:0000256" key="1">
    <source>
        <dbReference type="ARBA" id="ARBA00023002"/>
    </source>
</evidence>
<keyword evidence="6" id="KW-1185">Reference proteome</keyword>